<dbReference type="GO" id="GO:0042277">
    <property type="term" value="F:peptide binding"/>
    <property type="evidence" value="ECO:0007669"/>
    <property type="project" value="TreeGrafter"/>
</dbReference>
<comment type="similarity">
    <text evidence="3">Belongs to the peptidase M1 family.</text>
</comment>
<evidence type="ECO:0000256" key="3">
    <source>
        <dbReference type="ARBA" id="ARBA00010136"/>
    </source>
</evidence>
<evidence type="ECO:0000259" key="14">
    <source>
        <dbReference type="Pfam" id="PF17900"/>
    </source>
</evidence>
<dbReference type="GO" id="GO:0043171">
    <property type="term" value="P:peptide catabolic process"/>
    <property type="evidence" value="ECO:0007669"/>
    <property type="project" value="TreeGrafter"/>
</dbReference>
<feature type="domain" description="Aminopeptidase N-like N-terminal" evidence="14">
    <location>
        <begin position="44"/>
        <end position="216"/>
    </location>
</feature>
<dbReference type="SUPFAM" id="SSF63737">
    <property type="entry name" value="Leukotriene A4 hydrolase N-terminal domain"/>
    <property type="match status" value="1"/>
</dbReference>
<dbReference type="InterPro" id="IPR014782">
    <property type="entry name" value="Peptidase_M1_dom"/>
</dbReference>
<dbReference type="GO" id="GO:0008270">
    <property type="term" value="F:zinc ion binding"/>
    <property type="evidence" value="ECO:0007669"/>
    <property type="project" value="InterPro"/>
</dbReference>
<organism evidence="15 16">
    <name type="scientific">Indibacter alkaliphilus (strain CCUG 57479 / KCTC 22604 / LW1)</name>
    <dbReference type="NCBI Taxonomy" id="1189612"/>
    <lineage>
        <taxon>Bacteria</taxon>
        <taxon>Pseudomonadati</taxon>
        <taxon>Bacteroidota</taxon>
        <taxon>Cytophagia</taxon>
        <taxon>Cytophagales</taxon>
        <taxon>Cyclobacteriaceae</taxon>
    </lineage>
</organism>
<keyword evidence="16" id="KW-1185">Reference proteome</keyword>
<evidence type="ECO:0000256" key="10">
    <source>
        <dbReference type="ARBA" id="ARBA00022833"/>
    </source>
</evidence>
<evidence type="ECO:0000256" key="4">
    <source>
        <dbReference type="ARBA" id="ARBA00012564"/>
    </source>
</evidence>
<keyword evidence="12" id="KW-0732">Signal</keyword>
<dbReference type="GO" id="GO:0016285">
    <property type="term" value="F:alanyl aminopeptidase activity"/>
    <property type="evidence" value="ECO:0007669"/>
    <property type="project" value="UniProtKB-EC"/>
</dbReference>
<dbReference type="CDD" id="cd09603">
    <property type="entry name" value="M1_APN_like"/>
    <property type="match status" value="1"/>
</dbReference>
<evidence type="ECO:0000256" key="8">
    <source>
        <dbReference type="ARBA" id="ARBA00022723"/>
    </source>
</evidence>
<evidence type="ECO:0000256" key="7">
    <source>
        <dbReference type="ARBA" id="ARBA00022670"/>
    </source>
</evidence>
<evidence type="ECO:0000256" key="1">
    <source>
        <dbReference type="ARBA" id="ARBA00000098"/>
    </source>
</evidence>
<dbReference type="EMBL" id="ALWO02000052">
    <property type="protein sequence ID" value="EOZ92308.1"/>
    <property type="molecule type" value="Genomic_DNA"/>
</dbReference>
<proteinExistence type="inferred from homology"/>
<dbReference type="Gene3D" id="1.10.390.10">
    <property type="entry name" value="Neutral Protease Domain 2"/>
    <property type="match status" value="1"/>
</dbReference>
<gene>
    <name evidence="15" type="ORF">A33Q_4401</name>
</gene>
<dbReference type="SUPFAM" id="SSF55486">
    <property type="entry name" value="Metalloproteases ('zincins'), catalytic domain"/>
    <property type="match status" value="1"/>
</dbReference>
<evidence type="ECO:0000256" key="11">
    <source>
        <dbReference type="ARBA" id="ARBA00023049"/>
    </source>
</evidence>
<keyword evidence="8" id="KW-0479">Metal-binding</keyword>
<dbReference type="GO" id="GO:0005615">
    <property type="term" value="C:extracellular space"/>
    <property type="evidence" value="ECO:0007669"/>
    <property type="project" value="TreeGrafter"/>
</dbReference>
<evidence type="ECO:0000313" key="15">
    <source>
        <dbReference type="EMBL" id="EOZ92308.1"/>
    </source>
</evidence>
<comment type="catalytic activity">
    <reaction evidence="1">
        <text>Release of an N-terminal amino acid, Xaa-|-Yaa- from a peptide, amide or arylamide. Xaa is preferably Ala, but may be most amino acids including Pro (slow action). When a terminal hydrophobic residue is followed by a prolyl residue, the two may be released as an intact Xaa-Pro dipeptide.</text>
        <dbReference type="EC" id="3.4.11.2"/>
    </reaction>
</comment>
<dbReference type="Gene3D" id="2.60.40.1730">
    <property type="entry name" value="tricorn interacting facor f3 domain"/>
    <property type="match status" value="1"/>
</dbReference>
<dbReference type="InterPro" id="IPR050344">
    <property type="entry name" value="Peptidase_M1_aminopeptidases"/>
</dbReference>
<dbReference type="PANTHER" id="PTHR11533">
    <property type="entry name" value="PROTEASE M1 ZINC METALLOPROTEASE"/>
    <property type="match status" value="1"/>
</dbReference>
<evidence type="ECO:0000256" key="12">
    <source>
        <dbReference type="SAM" id="SignalP"/>
    </source>
</evidence>
<dbReference type="Proteomes" id="UP000006073">
    <property type="component" value="Unassembled WGS sequence"/>
</dbReference>
<evidence type="ECO:0000256" key="2">
    <source>
        <dbReference type="ARBA" id="ARBA00001947"/>
    </source>
</evidence>
<dbReference type="AlphaFoldDB" id="S2DQX5"/>
<dbReference type="PANTHER" id="PTHR11533:SF174">
    <property type="entry name" value="PUROMYCIN-SENSITIVE AMINOPEPTIDASE-RELATED"/>
    <property type="match status" value="1"/>
</dbReference>
<dbReference type="eggNOG" id="COG0308">
    <property type="taxonomic scope" value="Bacteria"/>
</dbReference>
<dbReference type="InterPro" id="IPR042097">
    <property type="entry name" value="Aminopeptidase_N-like_N_sf"/>
</dbReference>
<keyword evidence="11" id="KW-0482">Metalloprotease</keyword>
<dbReference type="STRING" id="1189612.A33Q_4401"/>
<dbReference type="GO" id="GO:0016020">
    <property type="term" value="C:membrane"/>
    <property type="evidence" value="ECO:0007669"/>
    <property type="project" value="TreeGrafter"/>
</dbReference>
<comment type="caution">
    <text evidence="15">The sequence shown here is derived from an EMBL/GenBank/DDBJ whole genome shotgun (WGS) entry which is preliminary data.</text>
</comment>
<dbReference type="GO" id="GO:0006508">
    <property type="term" value="P:proteolysis"/>
    <property type="evidence" value="ECO:0007669"/>
    <property type="project" value="UniProtKB-KW"/>
</dbReference>
<feature type="chain" id="PRO_5004496434" description="Aminopeptidase N" evidence="12">
    <location>
        <begin position="23"/>
        <end position="531"/>
    </location>
</feature>
<dbReference type="InterPro" id="IPR045357">
    <property type="entry name" value="Aminopeptidase_N-like_N"/>
</dbReference>
<name>S2DQX5_INDAL</name>
<dbReference type="InterPro" id="IPR001930">
    <property type="entry name" value="Peptidase_M1"/>
</dbReference>
<evidence type="ECO:0000256" key="6">
    <source>
        <dbReference type="ARBA" id="ARBA00022438"/>
    </source>
</evidence>
<keyword evidence="10" id="KW-0862">Zinc</keyword>
<dbReference type="EC" id="3.4.11.2" evidence="4"/>
<keyword evidence="6" id="KW-0031">Aminopeptidase</keyword>
<dbReference type="InterPro" id="IPR027268">
    <property type="entry name" value="Peptidase_M4/M1_CTD_sf"/>
</dbReference>
<dbReference type="Pfam" id="PF01433">
    <property type="entry name" value="Peptidase_M1"/>
    <property type="match status" value="1"/>
</dbReference>
<feature type="signal peptide" evidence="12">
    <location>
        <begin position="1"/>
        <end position="22"/>
    </location>
</feature>
<reference evidence="15 16" key="1">
    <citation type="journal article" date="2013" name="Genome Announc.">
        <title>Draft Genome Sequence of Indibacter alkaliphilus Strain LW1T, Isolated from Lonar Lake, a Haloalkaline Lake in the Buldana District of Maharashtra, India.</title>
        <authorList>
            <person name="Singh A."/>
            <person name="Kumar Jangir P."/>
            <person name="Sharma R."/>
            <person name="Singh A."/>
            <person name="Kumar Pinnaka A."/>
            <person name="Shivaji S."/>
        </authorList>
    </citation>
    <scope>NUCLEOTIDE SEQUENCE [LARGE SCALE GENOMIC DNA]</scope>
    <source>
        <strain evidence="16">CCUG 57479 / KCTC 22604 / LW1</strain>
    </source>
</reference>
<evidence type="ECO:0000259" key="13">
    <source>
        <dbReference type="Pfam" id="PF01433"/>
    </source>
</evidence>
<evidence type="ECO:0000256" key="5">
    <source>
        <dbReference type="ARBA" id="ARBA00015611"/>
    </source>
</evidence>
<keyword evidence="7" id="KW-0645">Protease</keyword>
<dbReference type="PRINTS" id="PR00756">
    <property type="entry name" value="ALADIPTASE"/>
</dbReference>
<dbReference type="Pfam" id="PF17900">
    <property type="entry name" value="Peptidase_M1_N"/>
    <property type="match status" value="1"/>
</dbReference>
<protein>
    <recommendedName>
        <fullName evidence="5">Aminopeptidase N</fullName>
        <ecNumber evidence="4">3.4.11.2</ecNumber>
    </recommendedName>
</protein>
<evidence type="ECO:0000313" key="16">
    <source>
        <dbReference type="Proteomes" id="UP000006073"/>
    </source>
</evidence>
<keyword evidence="9" id="KW-0378">Hydrolase</keyword>
<accession>S2DQX5</accession>
<feature type="domain" description="Peptidase M1 membrane alanine aminopeptidase" evidence="13">
    <location>
        <begin position="266"/>
        <end position="460"/>
    </location>
</feature>
<sequence length="531" mass="61064">MKAMKKTTLLLSFLLISISSFSQIQKNWAWGGPLDPLQEKYQVLHYQLELEIFPESQEIKGKNKVTFDSKEKLDTLRLNLIEEYTVSKVIMDGKEITFRHFGDTLDIFPIDCTCEDVEIYYGGQTPIAINPPWTGGFTWEIDELDNHWMGLSSQNEGAKIFMPCLDHPSSEPLNGVDLIFTAPKPYFVASNGRLIDTVEKNGKISYHWTTQYPINNYNINFTLGVFHEENTDFMSIDGKTIPMKVYVLQQNRSKAKELLQVLKTSAQTHEKYFGPYPFPDDKIAVVETPYLGMEHQTINAYGNNFQFEKIGDATADWLLHHELGHEWFGNKVSVGDWADFWIHEGLTAYGDWLFYLEHGGDEAYHEKVGSVRKSIAHARPVVSPRNSTSDYAYHPEIYTKGAFIIHSLRYFLGDEVFFPMLKAFTSDERFIYENLVETSDFTEFVQKYSGADLQGFFDMYLKTIHVPKVKVKKKGKKGYQVSLPNIDFKMPVEIKTSNGFERHVLSSNSALVRSETPIEVDPKGWYLLKKD</sequence>
<dbReference type="GO" id="GO:0070006">
    <property type="term" value="F:metalloaminopeptidase activity"/>
    <property type="evidence" value="ECO:0007669"/>
    <property type="project" value="TreeGrafter"/>
</dbReference>
<dbReference type="GO" id="GO:0005737">
    <property type="term" value="C:cytoplasm"/>
    <property type="evidence" value="ECO:0007669"/>
    <property type="project" value="TreeGrafter"/>
</dbReference>
<comment type="cofactor">
    <cofactor evidence="2">
        <name>Zn(2+)</name>
        <dbReference type="ChEBI" id="CHEBI:29105"/>
    </cofactor>
</comment>
<evidence type="ECO:0000256" key="9">
    <source>
        <dbReference type="ARBA" id="ARBA00022801"/>
    </source>
</evidence>